<evidence type="ECO:0000313" key="1">
    <source>
        <dbReference type="EMBL" id="KAA1249843.1"/>
    </source>
</evidence>
<gene>
    <name evidence="1" type="ORF">F0Q45_12835</name>
</gene>
<dbReference type="GO" id="GO:0016705">
    <property type="term" value="F:oxidoreductase activity, acting on paired donors, with incorporation or reduction of molecular oxygen"/>
    <property type="evidence" value="ECO:0007669"/>
    <property type="project" value="InterPro"/>
</dbReference>
<dbReference type="GO" id="GO:0005506">
    <property type="term" value="F:iron ion binding"/>
    <property type="evidence" value="ECO:0007669"/>
    <property type="project" value="InterPro"/>
</dbReference>
<proteinExistence type="predicted"/>
<dbReference type="EMBL" id="VTZN01000070">
    <property type="protein sequence ID" value="KAA1249843.1"/>
    <property type="molecule type" value="Genomic_DNA"/>
</dbReference>
<reference evidence="1 2" key="1">
    <citation type="submission" date="2019-09" db="EMBL/GenBank/DDBJ databases">
        <title>Report of infection by Mycobacterium simiae a patient suffering from pulmonary tuberculosis.</title>
        <authorList>
            <person name="Mohanty P.S."/>
            <person name="Bansal A.K."/>
            <person name="Singh H."/>
            <person name="Sharma S."/>
            <person name="Patil S.A."/>
            <person name="Upadhaya P."/>
            <person name="Singh P.K."/>
            <person name="Kumar D."/>
            <person name="Kumar S."/>
            <person name="Singh R.K."/>
            <person name="Chaudhary B."/>
        </authorList>
    </citation>
    <scope>NUCLEOTIDE SEQUENCE [LARGE SCALE GENOMIC DNA]</scope>
    <source>
        <strain evidence="1 2">JAL-560-SIM</strain>
    </source>
</reference>
<name>A0A5B1BR63_MYCSI</name>
<dbReference type="RefSeq" id="WP_149654314.1">
    <property type="nucleotide sequence ID" value="NZ_VTZN01000070.1"/>
</dbReference>
<dbReference type="SUPFAM" id="SSF48264">
    <property type="entry name" value="Cytochrome P450"/>
    <property type="match status" value="1"/>
</dbReference>
<accession>A0A5B1BR63</accession>
<comment type="caution">
    <text evidence="1">The sequence shown here is derived from an EMBL/GenBank/DDBJ whole genome shotgun (WGS) entry which is preliminary data.</text>
</comment>
<dbReference type="InterPro" id="IPR036396">
    <property type="entry name" value="Cyt_P450_sf"/>
</dbReference>
<dbReference type="GO" id="GO:0004497">
    <property type="term" value="F:monooxygenase activity"/>
    <property type="evidence" value="ECO:0007669"/>
    <property type="project" value="InterPro"/>
</dbReference>
<sequence>MVLFPARRGFAGPVSASAEAKEFVFANADVFSWREAFEPLIFVDGPTALIVSAATDHRRRRSAVMPALQQRRVGEQVQPWWITPTPSSTTGGRAS</sequence>
<protein>
    <recommendedName>
        <fullName evidence="3">Cytochrome P450</fullName>
    </recommendedName>
</protein>
<evidence type="ECO:0008006" key="3">
    <source>
        <dbReference type="Google" id="ProtNLM"/>
    </source>
</evidence>
<organism evidence="1 2">
    <name type="scientific">Mycobacterium simiae</name>
    <name type="common">Mycobacterium habana</name>
    <dbReference type="NCBI Taxonomy" id="1784"/>
    <lineage>
        <taxon>Bacteria</taxon>
        <taxon>Bacillati</taxon>
        <taxon>Actinomycetota</taxon>
        <taxon>Actinomycetes</taxon>
        <taxon>Mycobacteriales</taxon>
        <taxon>Mycobacteriaceae</taxon>
        <taxon>Mycobacterium</taxon>
        <taxon>Mycobacterium simiae complex</taxon>
    </lineage>
</organism>
<dbReference type="Proteomes" id="UP000324701">
    <property type="component" value="Unassembled WGS sequence"/>
</dbReference>
<dbReference type="GO" id="GO:0020037">
    <property type="term" value="F:heme binding"/>
    <property type="evidence" value="ECO:0007669"/>
    <property type="project" value="InterPro"/>
</dbReference>
<keyword evidence="2" id="KW-1185">Reference proteome</keyword>
<evidence type="ECO:0000313" key="2">
    <source>
        <dbReference type="Proteomes" id="UP000324701"/>
    </source>
</evidence>
<dbReference type="AlphaFoldDB" id="A0A5B1BR63"/>